<dbReference type="OMA" id="SHKNIQR"/>
<keyword evidence="2" id="KW-1133">Transmembrane helix</keyword>
<reference evidence="3 4" key="1">
    <citation type="journal article" date="2011" name="Nature">
        <title>A high-resolution map of human evolutionary constraint using 29 mammals.</title>
        <authorList>
            <person name="Lindblad-Toh K."/>
            <person name="Garber M."/>
            <person name="Zuk O."/>
            <person name="Lin M.F."/>
            <person name="Parker B.J."/>
            <person name="Washietl S."/>
            <person name="Kheradpour P."/>
            <person name="Ernst J."/>
            <person name="Jordan G."/>
            <person name="Mauceli E."/>
            <person name="Ward L.D."/>
            <person name="Lowe C.B."/>
            <person name="Holloway A.K."/>
            <person name="Clamp M."/>
            <person name="Gnerre S."/>
            <person name="Alfoldi J."/>
            <person name="Beal K."/>
            <person name="Chang J."/>
            <person name="Clawson H."/>
            <person name="Cuff J."/>
            <person name="Di Palma F."/>
            <person name="Fitzgerald S."/>
            <person name="Flicek P."/>
            <person name="Guttman M."/>
            <person name="Hubisz M.J."/>
            <person name="Jaffe D.B."/>
            <person name="Jungreis I."/>
            <person name="Kent W.J."/>
            <person name="Kostka D."/>
            <person name="Lara M."/>
            <person name="Martins A.L."/>
            <person name="Massingham T."/>
            <person name="Moltke I."/>
            <person name="Raney B.J."/>
            <person name="Rasmussen M.D."/>
            <person name="Robinson J."/>
            <person name="Stark A."/>
            <person name="Vilella A.J."/>
            <person name="Wen J."/>
            <person name="Xie X."/>
            <person name="Zody M.C."/>
            <person name="Baldwin J."/>
            <person name="Bloom T."/>
            <person name="Chin C.W."/>
            <person name="Heiman D."/>
            <person name="Nicol R."/>
            <person name="Nusbaum C."/>
            <person name="Young S."/>
            <person name="Wilkinson J."/>
            <person name="Worley K.C."/>
            <person name="Kovar C.L."/>
            <person name="Muzny D.M."/>
            <person name="Gibbs R.A."/>
            <person name="Cree A."/>
            <person name="Dihn H.H."/>
            <person name="Fowler G."/>
            <person name="Jhangiani S."/>
            <person name="Joshi V."/>
            <person name="Lee S."/>
            <person name="Lewis L.R."/>
            <person name="Nazareth L.V."/>
            <person name="Okwuonu G."/>
            <person name="Santibanez J."/>
            <person name="Warren W.C."/>
            <person name="Mardis E.R."/>
            <person name="Weinstock G.M."/>
            <person name="Wilson R.K."/>
            <person name="Delehaunty K."/>
            <person name="Dooling D."/>
            <person name="Fronik C."/>
            <person name="Fulton L."/>
            <person name="Fulton B."/>
            <person name="Graves T."/>
            <person name="Minx P."/>
            <person name="Sodergren E."/>
            <person name="Birney E."/>
            <person name="Margulies E.H."/>
            <person name="Herrero J."/>
            <person name="Green E.D."/>
            <person name="Haussler D."/>
            <person name="Siepel A."/>
            <person name="Goldman N."/>
            <person name="Pollard K.S."/>
            <person name="Pedersen J.S."/>
            <person name="Lander E.S."/>
            <person name="Kellis M."/>
        </authorList>
    </citation>
    <scope>NUCLEOTIDE SEQUENCE [LARGE SCALE GENOMIC DNA]</scope>
</reference>
<keyword evidence="2" id="KW-0812">Transmembrane</keyword>
<organism evidence="3 4">
    <name type="scientific">Myotis lucifugus</name>
    <name type="common">Little brown bat</name>
    <dbReference type="NCBI Taxonomy" id="59463"/>
    <lineage>
        <taxon>Eukaryota</taxon>
        <taxon>Metazoa</taxon>
        <taxon>Chordata</taxon>
        <taxon>Craniata</taxon>
        <taxon>Vertebrata</taxon>
        <taxon>Euteleostomi</taxon>
        <taxon>Mammalia</taxon>
        <taxon>Eutheria</taxon>
        <taxon>Laurasiatheria</taxon>
        <taxon>Chiroptera</taxon>
        <taxon>Yangochiroptera</taxon>
        <taxon>Vespertilionidae</taxon>
        <taxon>Myotis</taxon>
    </lineage>
</organism>
<keyword evidence="4" id="KW-1185">Reference proteome</keyword>
<dbReference type="PANTHER" id="PTHR36874:SF1">
    <property type="entry name" value="EQUATORIN"/>
    <property type="match status" value="1"/>
</dbReference>
<dbReference type="GeneTree" id="ENSGT00390000010786"/>
<protein>
    <recommendedName>
        <fullName evidence="5">Equatorin</fullName>
    </recommendedName>
</protein>
<dbReference type="PANTHER" id="PTHR36874">
    <property type="entry name" value="EQUATORIN"/>
    <property type="match status" value="1"/>
</dbReference>
<dbReference type="Proteomes" id="UP000001074">
    <property type="component" value="Unassembled WGS sequence"/>
</dbReference>
<sequence length="262" mass="29479">MNLILFIFLSGVHSSEISDVTSNNEEVYVEPLVDEEHKEEIKHNIPYNDKNDHHFKEEKNYVFTTQTPTGSQSEISVKATTAVDFSLRNSRHVTAQIYETLKVNEGENTKEPCRKNIQNFKTETTEVPNEPAFWTMLAKVLNETVPEEESRDQLFQAIPSSDLNATSEDQGVEAQDNKLKLMLGISLLTLLLFTILLASSSALLYKLKTSYNKQLERQYSIHPELASLSYFQPAQGVSDSSFSRSAESSTLLDPGMGMTTSD</sequence>
<feature type="region of interest" description="Disordered" evidence="1">
    <location>
        <begin position="241"/>
        <end position="262"/>
    </location>
</feature>
<evidence type="ECO:0000313" key="4">
    <source>
        <dbReference type="Proteomes" id="UP000001074"/>
    </source>
</evidence>
<reference evidence="3" key="2">
    <citation type="submission" date="2025-08" db="UniProtKB">
        <authorList>
            <consortium name="Ensembl"/>
        </authorList>
    </citation>
    <scope>IDENTIFICATION</scope>
</reference>
<dbReference type="STRING" id="59463.ENSMLUP00000018200"/>
<dbReference type="GO" id="GO:0006897">
    <property type="term" value="P:endocytosis"/>
    <property type="evidence" value="ECO:0007669"/>
    <property type="project" value="InterPro"/>
</dbReference>
<proteinExistence type="predicted"/>
<dbReference type="HOGENOM" id="CLU_082439_0_0_1"/>
<dbReference type="InterPro" id="IPR029282">
    <property type="entry name" value="Eqtn/Afaf"/>
</dbReference>
<dbReference type="GO" id="GO:0002081">
    <property type="term" value="C:outer acrosomal membrane"/>
    <property type="evidence" value="ECO:0007669"/>
    <property type="project" value="TreeGrafter"/>
</dbReference>
<evidence type="ECO:0000256" key="2">
    <source>
        <dbReference type="SAM" id="Phobius"/>
    </source>
</evidence>
<dbReference type="eggNOG" id="KOG2248">
    <property type="taxonomic scope" value="Eukaryota"/>
</dbReference>
<evidence type="ECO:0000313" key="3">
    <source>
        <dbReference type="Ensembl" id="ENSMLUP00000018200.1"/>
    </source>
</evidence>
<dbReference type="GO" id="GO:0005886">
    <property type="term" value="C:plasma membrane"/>
    <property type="evidence" value="ECO:0007669"/>
    <property type="project" value="InterPro"/>
</dbReference>
<keyword evidence="2" id="KW-0472">Membrane</keyword>
<evidence type="ECO:0008006" key="5">
    <source>
        <dbReference type="Google" id="ProtNLM"/>
    </source>
</evidence>
<dbReference type="Pfam" id="PF15339">
    <property type="entry name" value="Afaf"/>
    <property type="match status" value="1"/>
</dbReference>
<dbReference type="GO" id="GO:0007342">
    <property type="term" value="P:fusion of sperm to egg plasma membrane involved in single fertilization"/>
    <property type="evidence" value="ECO:0007669"/>
    <property type="project" value="InterPro"/>
</dbReference>
<accession>G1Q3B7</accession>
<reference evidence="3" key="3">
    <citation type="submission" date="2025-09" db="UniProtKB">
        <authorList>
            <consortium name="Ensembl"/>
        </authorList>
    </citation>
    <scope>IDENTIFICATION</scope>
</reference>
<evidence type="ECO:0000256" key="1">
    <source>
        <dbReference type="SAM" id="MobiDB-lite"/>
    </source>
</evidence>
<feature type="transmembrane region" description="Helical" evidence="2">
    <location>
        <begin position="181"/>
        <end position="205"/>
    </location>
</feature>
<name>G1Q3B7_MYOLU</name>
<dbReference type="InParanoid" id="G1Q3B7"/>
<dbReference type="EMBL" id="AAPE02042267">
    <property type="status" value="NOT_ANNOTATED_CDS"/>
    <property type="molecule type" value="Genomic_DNA"/>
</dbReference>
<dbReference type="GO" id="GO:0060478">
    <property type="term" value="P:acrosomal vesicle exocytosis"/>
    <property type="evidence" value="ECO:0007669"/>
    <property type="project" value="InterPro"/>
</dbReference>
<dbReference type="AlphaFoldDB" id="G1Q3B7"/>
<dbReference type="Ensembl" id="ENSMLUT00000028794.1">
    <property type="protein sequence ID" value="ENSMLUP00000018200.1"/>
    <property type="gene ID" value="ENSMLUG00000025852.1"/>
</dbReference>
<dbReference type="GO" id="GO:0002079">
    <property type="term" value="C:inner acrosomal membrane"/>
    <property type="evidence" value="ECO:0007669"/>
    <property type="project" value="TreeGrafter"/>
</dbReference>